<dbReference type="GeneID" id="39697731"/>
<organism evidence="3">
    <name type="scientific">Arthrobotrys musiformis</name>
    <dbReference type="NCBI Taxonomy" id="47236"/>
    <lineage>
        <taxon>Eukaryota</taxon>
        <taxon>Fungi</taxon>
        <taxon>Dikarya</taxon>
        <taxon>Ascomycota</taxon>
        <taxon>Pezizomycotina</taxon>
        <taxon>Orbiliomycetes</taxon>
        <taxon>Orbiliales</taxon>
        <taxon>Orbiliaceae</taxon>
        <taxon>Arthrobotrys</taxon>
    </lineage>
</organism>
<dbReference type="PANTHER" id="PTHR34047">
    <property type="entry name" value="NUCLEAR INTRON MATURASE 1, MITOCHONDRIAL-RELATED"/>
    <property type="match status" value="1"/>
</dbReference>
<feature type="compositionally biased region" description="Polar residues" evidence="1">
    <location>
        <begin position="117"/>
        <end position="129"/>
    </location>
</feature>
<dbReference type="Pfam" id="PF00078">
    <property type="entry name" value="RVT_1"/>
    <property type="match status" value="1"/>
</dbReference>
<dbReference type="EMBL" id="MK547645">
    <property type="protein sequence ID" value="QBM31618.1"/>
    <property type="molecule type" value="Genomic_DNA"/>
</dbReference>
<geneLocation type="mitochondrion" evidence="3"/>
<dbReference type="SUPFAM" id="SSF56672">
    <property type="entry name" value="DNA/RNA polymerases"/>
    <property type="match status" value="1"/>
</dbReference>
<reference evidence="3" key="1">
    <citation type="journal article" date="2019" name="Mitochondrial DNA Part B Resour">
        <title>The complete mitochondrial genomes of the nematode-trapping fungus Arthrobotrys musiformis.</title>
        <authorList>
            <person name="Zhang Y.-Q."/>
            <person name="Yu Z.-F."/>
        </authorList>
    </citation>
    <scope>NUCLEOTIDE SEQUENCE</scope>
    <source>
        <strain evidence="3">YMF1.03721</strain>
    </source>
</reference>
<accession>A0A482EAI5</accession>
<dbReference type="PROSITE" id="PS50878">
    <property type="entry name" value="RT_POL"/>
    <property type="match status" value="1"/>
</dbReference>
<dbReference type="GO" id="GO:0005739">
    <property type="term" value="C:mitochondrion"/>
    <property type="evidence" value="ECO:0007669"/>
    <property type="project" value="UniProtKB-ARBA"/>
</dbReference>
<feature type="region of interest" description="Disordered" evidence="1">
    <location>
        <begin position="116"/>
        <end position="204"/>
    </location>
</feature>
<evidence type="ECO:0000313" key="3">
    <source>
        <dbReference type="EMBL" id="QBM31618.1"/>
    </source>
</evidence>
<gene>
    <name evidence="3" type="primary">orf836</name>
</gene>
<feature type="compositionally biased region" description="Polar residues" evidence="1">
    <location>
        <begin position="137"/>
        <end position="151"/>
    </location>
</feature>
<sequence length="836" mass="96737">MCAWRVIFITRFINRCINFNIIDTVYRQYVNPTLSGTVCPINDSHLKQIMNALWEIYCQILIIALRNFTKVTIRILDTYWLLWIGLHILSRISRYEFGKLAIIKDSGYDGCLKAKSHSCQESPNKTSVQEPKVKTPHLNSSKLISEENGNNLEPRELSASTSKRGRSCRSSPKPEKEKPETKDNSKKSSAEKRGTRNNVSLTNQNLRSYVQSKLDQYRDIDGKYNGIVKILADVGFLQFCYMLIKGKPGNMSKGITNETIDGITYKWFEETSNEIKTGGINFSPARRVLIPKPGKKEKRPLGVGSPRDKIIQKGLQIILEAIYEPQFLDCSHGFRPQRSTHSALKTLHLRAHHFSWVIQGDISKCFDKIPHKIIMNLLERQIKCDKTLTIIKKTLSVGYKDPINKKITKTDIGTPQGSVLSPLLANIVLHELDKFVQDIIIPENHRGTRRKTNPLYNKIIYARDTKNPNSTKEEREKALKLCRTIPRNDPLDPNYRRSLFLRYADDFVFLFEGPKHEAQLIKEKITKFLWINTGLELHDEKTIITHIRESFEFLGARIKGLKRLDYRMKNITRTGKIITMRAHVRARIDMPSAKIIDKLHKIGFIKKNQDKVILAKPYTKLVNLDHATILQIFNTKIQGLLNYYTFAGNRVKLFNFIWLLKQSAAKTLARKYKIRSMRQIFVKFGKNLKDPSTDIELISPKSLKAIHRYNCKNTQHPVMPILEQEWYGRLTKTNLFQKCTLCGSSNDIEMHHLRSVKDVRAKMITHKSLYQEWTGAVKRKQIPLCQYHHSLYHHGKLLNYELNLISDYTENISKLIAKGILKKSDKKNQLQLEQST</sequence>
<dbReference type="PANTHER" id="PTHR34047:SF8">
    <property type="entry name" value="PROTEIN YKFC"/>
    <property type="match status" value="1"/>
</dbReference>
<evidence type="ECO:0000259" key="2">
    <source>
        <dbReference type="PROSITE" id="PS50878"/>
    </source>
</evidence>
<dbReference type="CDD" id="cd01651">
    <property type="entry name" value="RT_G2_intron"/>
    <property type="match status" value="1"/>
</dbReference>
<dbReference type="AlphaFoldDB" id="A0A482EAI5"/>
<name>A0A482EAI5_9PEZI</name>
<proteinExistence type="predicted"/>
<feature type="compositionally biased region" description="Basic and acidic residues" evidence="1">
    <location>
        <begin position="172"/>
        <end position="194"/>
    </location>
</feature>
<dbReference type="InterPro" id="IPR043502">
    <property type="entry name" value="DNA/RNA_pol_sf"/>
</dbReference>
<feature type="domain" description="Reverse transcriptase" evidence="2">
    <location>
        <begin position="271"/>
        <end position="558"/>
    </location>
</feature>
<dbReference type="InterPro" id="IPR000477">
    <property type="entry name" value="RT_dom"/>
</dbReference>
<dbReference type="InterPro" id="IPR051083">
    <property type="entry name" value="GrpII_Intron_Splice-Mob/Def"/>
</dbReference>
<evidence type="ECO:0000256" key="1">
    <source>
        <dbReference type="SAM" id="MobiDB-lite"/>
    </source>
</evidence>
<dbReference type="Pfam" id="PF01348">
    <property type="entry name" value="Intron_maturas2"/>
    <property type="match status" value="1"/>
</dbReference>
<protein>
    <recommendedName>
        <fullName evidence="2">Reverse transcriptase domain-containing protein</fullName>
    </recommendedName>
</protein>
<dbReference type="InterPro" id="IPR024937">
    <property type="entry name" value="Domain_X"/>
</dbReference>
<reference evidence="3" key="2">
    <citation type="submission" date="2019-02" db="EMBL/GenBank/DDBJ databases">
        <authorList>
            <person name="Zhang Y."/>
        </authorList>
    </citation>
    <scope>NUCLEOTIDE SEQUENCE</scope>
    <source>
        <strain evidence="3">YMF1.03721</strain>
    </source>
</reference>
<dbReference type="GO" id="GO:0006397">
    <property type="term" value="P:mRNA processing"/>
    <property type="evidence" value="ECO:0007669"/>
    <property type="project" value="InterPro"/>
</dbReference>
<keyword evidence="3" id="KW-0496">Mitochondrion</keyword>
<dbReference type="RefSeq" id="YP_009574350.1">
    <property type="nucleotide sequence ID" value="NC_041444.1"/>
</dbReference>